<feature type="compositionally biased region" description="Polar residues" evidence="4">
    <location>
        <begin position="410"/>
        <end position="419"/>
    </location>
</feature>
<dbReference type="Gene3D" id="1.10.150.130">
    <property type="match status" value="1"/>
</dbReference>
<organism evidence="6 7">
    <name type="scientific">Nocardiopsis kunsanensis</name>
    <dbReference type="NCBI Taxonomy" id="141693"/>
    <lineage>
        <taxon>Bacteria</taxon>
        <taxon>Bacillati</taxon>
        <taxon>Actinomycetota</taxon>
        <taxon>Actinomycetes</taxon>
        <taxon>Streptosporangiales</taxon>
        <taxon>Nocardiopsidaceae</taxon>
        <taxon>Nocardiopsis</taxon>
    </lineage>
</organism>
<keyword evidence="2" id="KW-0233">DNA recombination</keyword>
<proteinExistence type="predicted"/>
<dbReference type="Proteomes" id="UP000654947">
    <property type="component" value="Unassembled WGS sequence"/>
</dbReference>
<dbReference type="GO" id="GO:0003677">
    <property type="term" value="F:DNA binding"/>
    <property type="evidence" value="ECO:0007669"/>
    <property type="project" value="UniProtKB-UniRule"/>
</dbReference>
<keyword evidence="7" id="KW-1185">Reference proteome</keyword>
<dbReference type="SUPFAM" id="SSF56349">
    <property type="entry name" value="DNA breaking-rejoining enzymes"/>
    <property type="match status" value="1"/>
</dbReference>
<feature type="domain" description="Core-binding (CB)" evidence="5">
    <location>
        <begin position="58"/>
        <end position="139"/>
    </location>
</feature>
<protein>
    <submittedName>
        <fullName evidence="6">Integrase</fullName>
    </submittedName>
</protein>
<dbReference type="PROSITE" id="PS51900">
    <property type="entry name" value="CB"/>
    <property type="match status" value="1"/>
</dbReference>
<evidence type="ECO:0000256" key="3">
    <source>
        <dbReference type="PROSITE-ProRule" id="PRU01248"/>
    </source>
</evidence>
<name>A0A918XEG0_9ACTN</name>
<dbReference type="AlphaFoldDB" id="A0A918XEG0"/>
<evidence type="ECO:0000313" key="6">
    <source>
        <dbReference type="EMBL" id="GHD27005.1"/>
    </source>
</evidence>
<evidence type="ECO:0000256" key="1">
    <source>
        <dbReference type="ARBA" id="ARBA00023125"/>
    </source>
</evidence>
<dbReference type="InterPro" id="IPR010998">
    <property type="entry name" value="Integrase_recombinase_N"/>
</dbReference>
<evidence type="ECO:0000259" key="5">
    <source>
        <dbReference type="PROSITE" id="PS51900"/>
    </source>
</evidence>
<dbReference type="InterPro" id="IPR044068">
    <property type="entry name" value="CB"/>
</dbReference>
<comment type="caution">
    <text evidence="6">The sequence shown here is derived from an EMBL/GenBank/DDBJ whole genome shotgun (WGS) entry which is preliminary data.</text>
</comment>
<feature type="region of interest" description="Disordered" evidence="4">
    <location>
        <begin position="394"/>
        <end position="419"/>
    </location>
</feature>
<dbReference type="InterPro" id="IPR013762">
    <property type="entry name" value="Integrase-like_cat_sf"/>
</dbReference>
<dbReference type="RefSeq" id="WP_230480051.1">
    <property type="nucleotide sequence ID" value="NZ_BMXL01000012.1"/>
</dbReference>
<evidence type="ECO:0000256" key="4">
    <source>
        <dbReference type="SAM" id="MobiDB-lite"/>
    </source>
</evidence>
<sequence>MAYAERRGRWWRVKYKKPDGSWASEPGFETKDSALSWGRDQESDIRRNTWIDPGHAKERFGPFAEEVFAAVRVSATTRAKYRSHLDQHLLPQWEHWSLGAILAGYLDIEQWVKDLHKELSEPSVASVFASFSKVMEAAVKARKLPANPARGVRITSGEYEPEHQVATPLQTLRAAMRLHESFGHTGFVLALLNFYTGARWSEQIGLGPHDYDELRRAIAVRTPLTEAGGHLHRRKRTKTPAGKRWIQLPSFLHALHTELIASCEGEHVFTGPQGGVLRRGNFRARFWRPAWDGAPTHEVVWMRRPLLPGVTFNEAGRHSLRTQLAAAGVPEVARAARLGHRVPGMARVYEHVTPQMEEHVLSVLASLWAQSVAALTPVERERLFSMAPSLGEHYHEDTKNGLPQEPASKVISQISPSAG</sequence>
<dbReference type="Gene3D" id="1.10.443.10">
    <property type="entry name" value="Intergrase catalytic core"/>
    <property type="match status" value="1"/>
</dbReference>
<keyword evidence="1 3" id="KW-0238">DNA-binding</keyword>
<dbReference type="EMBL" id="BMXL01000012">
    <property type="protein sequence ID" value="GHD27005.1"/>
    <property type="molecule type" value="Genomic_DNA"/>
</dbReference>
<reference evidence="6 7" key="1">
    <citation type="journal article" date="2014" name="Int. J. Syst. Evol. Microbiol.">
        <title>Complete genome sequence of Corynebacterium casei LMG S-19264T (=DSM 44701T), isolated from a smear-ripened cheese.</title>
        <authorList>
            <consortium name="US DOE Joint Genome Institute (JGI-PGF)"/>
            <person name="Walter F."/>
            <person name="Albersmeier A."/>
            <person name="Kalinowski J."/>
            <person name="Ruckert C."/>
        </authorList>
    </citation>
    <scope>NUCLEOTIDE SEQUENCE [LARGE SCALE GENOMIC DNA]</scope>
    <source>
        <strain evidence="6 7">KCTC 19473</strain>
    </source>
</reference>
<dbReference type="GO" id="GO:0006310">
    <property type="term" value="P:DNA recombination"/>
    <property type="evidence" value="ECO:0007669"/>
    <property type="project" value="UniProtKB-KW"/>
</dbReference>
<dbReference type="GO" id="GO:0015074">
    <property type="term" value="P:DNA integration"/>
    <property type="evidence" value="ECO:0007669"/>
    <property type="project" value="InterPro"/>
</dbReference>
<evidence type="ECO:0000256" key="2">
    <source>
        <dbReference type="ARBA" id="ARBA00023172"/>
    </source>
</evidence>
<gene>
    <name evidence="6" type="ORF">GCM10007147_25650</name>
</gene>
<accession>A0A918XEG0</accession>
<evidence type="ECO:0000313" key="7">
    <source>
        <dbReference type="Proteomes" id="UP000654947"/>
    </source>
</evidence>
<dbReference type="InterPro" id="IPR011010">
    <property type="entry name" value="DNA_brk_join_enz"/>
</dbReference>